<dbReference type="Proteomes" id="UP001271007">
    <property type="component" value="Unassembled WGS sequence"/>
</dbReference>
<accession>A0AAJ0LW98</accession>
<dbReference type="Pfam" id="PF23867">
    <property type="entry name" value="Mmc1_N"/>
    <property type="match status" value="1"/>
</dbReference>
<dbReference type="PANTHER" id="PTHR38644">
    <property type="entry name" value="EXPRESSED PROTEIN"/>
    <property type="match status" value="1"/>
</dbReference>
<feature type="transmembrane region" description="Helical" evidence="2">
    <location>
        <begin position="601"/>
        <end position="619"/>
    </location>
</feature>
<keyword evidence="2" id="KW-0812">Transmembrane</keyword>
<dbReference type="Pfam" id="PF23868">
    <property type="entry name" value="Mmc1_C"/>
    <property type="match status" value="1"/>
</dbReference>
<proteinExistence type="predicted"/>
<organism evidence="4 5">
    <name type="scientific">Extremus antarcticus</name>
    <dbReference type="NCBI Taxonomy" id="702011"/>
    <lineage>
        <taxon>Eukaryota</taxon>
        <taxon>Fungi</taxon>
        <taxon>Dikarya</taxon>
        <taxon>Ascomycota</taxon>
        <taxon>Pezizomycotina</taxon>
        <taxon>Dothideomycetes</taxon>
        <taxon>Dothideomycetidae</taxon>
        <taxon>Mycosphaerellales</taxon>
        <taxon>Extremaceae</taxon>
        <taxon>Extremus</taxon>
    </lineage>
</organism>
<keyword evidence="2" id="KW-0472">Membrane</keyword>
<reference evidence="4" key="1">
    <citation type="submission" date="2023-04" db="EMBL/GenBank/DDBJ databases">
        <title>Black Yeasts Isolated from many extreme environments.</title>
        <authorList>
            <person name="Coleine C."/>
            <person name="Stajich J.E."/>
            <person name="Selbmann L."/>
        </authorList>
    </citation>
    <scope>NUCLEOTIDE SEQUENCE</scope>
    <source>
        <strain evidence="4">CCFEE 5312</strain>
    </source>
</reference>
<keyword evidence="2" id="KW-1133">Transmembrane helix</keyword>
<gene>
    <name evidence="4" type="ORF">LTR09_001873</name>
</gene>
<comment type="caution">
    <text evidence="4">The sequence shown here is derived from an EMBL/GenBank/DDBJ whole genome shotgun (WGS) entry which is preliminary data.</text>
</comment>
<dbReference type="EMBL" id="JAWDJX010000003">
    <property type="protein sequence ID" value="KAK3057689.1"/>
    <property type="molecule type" value="Genomic_DNA"/>
</dbReference>
<feature type="region of interest" description="Disordered" evidence="1">
    <location>
        <begin position="53"/>
        <end position="79"/>
    </location>
</feature>
<name>A0AAJ0LW98_9PEZI</name>
<evidence type="ECO:0000313" key="5">
    <source>
        <dbReference type="Proteomes" id="UP001271007"/>
    </source>
</evidence>
<dbReference type="InterPro" id="IPR056196">
    <property type="entry name" value="Mmc1_C"/>
</dbReference>
<feature type="compositionally biased region" description="Basic and acidic residues" evidence="1">
    <location>
        <begin position="506"/>
        <end position="515"/>
    </location>
</feature>
<dbReference type="AlphaFoldDB" id="A0AAJ0LW98"/>
<evidence type="ECO:0000313" key="4">
    <source>
        <dbReference type="EMBL" id="KAK3057689.1"/>
    </source>
</evidence>
<dbReference type="PANTHER" id="PTHR38644:SF1">
    <property type="entry name" value="EXPRESSED PROTEIN"/>
    <property type="match status" value="1"/>
</dbReference>
<evidence type="ECO:0000256" key="1">
    <source>
        <dbReference type="SAM" id="MobiDB-lite"/>
    </source>
</evidence>
<protein>
    <recommendedName>
        <fullName evidence="3">Mmc1 C-terminal domain-containing protein</fullName>
    </recommendedName>
</protein>
<sequence length="698" mass="75838">MPSRVPLRVAPLFNVLGDRYVCASCIQKATGRQALRPTETFKRSKHTFTTTLSLHSDRPPRQRSHTGTHTIDIQKPRRRHASNATLASATAINAPSSVPPAYRELHQKLIALQEIAGSYVDLARLQLAARSLEGDAPVVRVALLGIGSNGPSAARKLARVLLSDALSDQQTWESEILDSVRDGRSLLLRYGEPDTPVQTNPLVKMMNVPSPYLQRHNLEILVTGLNVGSDSSSPDKRGGLVDAILVPTLTTPNSEGGRVGFVRYPVHKAVLVAEGIAGAVEYGRLPSGLADGNLLSAALSVPLRPSSGLDSAEEEASTSSVDVYLAAHALGLFRANKANGAKFSQEWQTSRVGSLAAWMAGPKDSAPSGLSPAVHNLVSSVLTNTAKTISETKETADTVVETGTISEAKRQNLRTAISNWSADSHRDLQLNLDTAFASSLSWRRTTWWRLFWRIDDVTISASDVLRRSWLTESEQALAFLSGRVLEAGLANEEQLRNSPPLVPNSPRKEMASQEDTVPVRDSVEQLLQVPSMLARMQQETGVNAQFSPAWPQTINLSRQYMIHTLVPELHRKAQALLVTSMSTIGGSAALSGWFYLATGGVGLYESGAIVALGLVWSLRRLQKKWSIDREGFATAIREDARGVLGEVESHLRKLVNEGGRTRVRAGDAENWQQARQAVQECQDALDKIEPKDKPSAST</sequence>
<evidence type="ECO:0000256" key="2">
    <source>
        <dbReference type="SAM" id="Phobius"/>
    </source>
</evidence>
<feature type="region of interest" description="Disordered" evidence="1">
    <location>
        <begin position="493"/>
        <end position="515"/>
    </location>
</feature>
<keyword evidence="5" id="KW-1185">Reference proteome</keyword>
<feature type="domain" description="Mmc1 C-terminal" evidence="3">
    <location>
        <begin position="414"/>
        <end position="641"/>
    </location>
</feature>
<evidence type="ECO:0000259" key="3">
    <source>
        <dbReference type="Pfam" id="PF23868"/>
    </source>
</evidence>